<name>A0ABS5K8E8_9BACT</name>
<dbReference type="RefSeq" id="WP_212226420.1">
    <property type="nucleotide sequence ID" value="NZ_JAGUCN010000004.1"/>
</dbReference>
<organism evidence="2 3">
    <name type="scientific">Carboxylicivirga mesophila</name>
    <dbReference type="NCBI Taxonomy" id="1166478"/>
    <lineage>
        <taxon>Bacteria</taxon>
        <taxon>Pseudomonadati</taxon>
        <taxon>Bacteroidota</taxon>
        <taxon>Bacteroidia</taxon>
        <taxon>Marinilabiliales</taxon>
        <taxon>Marinilabiliaceae</taxon>
        <taxon>Carboxylicivirga</taxon>
    </lineage>
</organism>
<protein>
    <submittedName>
        <fullName evidence="2">Porin</fullName>
    </submittedName>
</protein>
<dbReference type="Proteomes" id="UP000721861">
    <property type="component" value="Unassembled WGS sequence"/>
</dbReference>
<evidence type="ECO:0000313" key="2">
    <source>
        <dbReference type="EMBL" id="MBS2210781.1"/>
    </source>
</evidence>
<evidence type="ECO:0000256" key="1">
    <source>
        <dbReference type="SAM" id="SignalP"/>
    </source>
</evidence>
<dbReference type="Pfam" id="PF07396">
    <property type="entry name" value="Porin_O_P"/>
    <property type="match status" value="1"/>
</dbReference>
<reference evidence="2 3" key="1">
    <citation type="journal article" date="2014" name="Int. J. Syst. Evol. Microbiol.">
        <title>Carboxylicivirga gen. nov. in the family Marinilabiliaceae with two novel species, Carboxylicivirga mesophila sp. nov. and Carboxylicivirga taeanensis sp. nov., and reclassification of Cytophaga fermentans as Saccharicrinis fermentans gen. nov., comb. nov.</title>
        <authorList>
            <person name="Yang S.H."/>
            <person name="Seo H.S."/>
            <person name="Woo J.H."/>
            <person name="Oh H.M."/>
            <person name="Jang H."/>
            <person name="Lee J.H."/>
            <person name="Kim S.J."/>
            <person name="Kwon K.K."/>
        </authorList>
    </citation>
    <scope>NUCLEOTIDE SEQUENCE [LARGE SCALE GENOMIC DNA]</scope>
    <source>
        <strain evidence="2 3">JCM 18290</strain>
    </source>
</reference>
<feature type="chain" id="PRO_5046267932" evidence="1">
    <location>
        <begin position="20"/>
        <end position="411"/>
    </location>
</feature>
<dbReference type="InterPro" id="IPR010870">
    <property type="entry name" value="Porin_O/P"/>
</dbReference>
<dbReference type="EMBL" id="JAGUCN010000004">
    <property type="protein sequence ID" value="MBS2210781.1"/>
    <property type="molecule type" value="Genomic_DNA"/>
</dbReference>
<dbReference type="Gene3D" id="2.40.160.10">
    <property type="entry name" value="Porin"/>
    <property type="match status" value="1"/>
</dbReference>
<accession>A0ABS5K8E8</accession>
<proteinExistence type="predicted"/>
<keyword evidence="1" id="KW-0732">Signal</keyword>
<feature type="signal peptide" evidence="1">
    <location>
        <begin position="1"/>
        <end position="19"/>
    </location>
</feature>
<evidence type="ECO:0000313" key="3">
    <source>
        <dbReference type="Proteomes" id="UP000721861"/>
    </source>
</evidence>
<dbReference type="InterPro" id="IPR023614">
    <property type="entry name" value="Porin_dom_sf"/>
</dbReference>
<gene>
    <name evidence="2" type="ORF">KEM09_05190</name>
</gene>
<sequence>MKNTFALLCLLLIGGVTEAQENEASSISLSNWYDKIKVNGYMQLRYNDLYKTNPDMENPQGDRTYGGYDGFSIRRMRLKVSGQVHPRLYFYFQADFASDGKNLGQLRDAYFDYFLDPAGEWRMRGGQSKIPFGFENLQSSQDRLALDRNDPLNSAVRDERDMGIGIHYAPQEIRERFKTLKSKGIKGSGDYGMAYVMFYNGQRGNSLVPDEKKIPHIAARFAYPIELNSGQFMEFGLQGYTGKYKMTSVTDGVVVRNNDGSLSSESAMDKTFADQRIAGTIVYYPQPFGFQAEYNFGVGPEFAYDAANETGSIGKEKLHGGYAQVMYRIQHNKQEIFPFVKGMYYDGGKKFELDARSYTVKELEIGVEWQPIKAFEAVAMYTISDRRYEDMANPVNRQTGQLIRIQLQVNF</sequence>
<dbReference type="SUPFAM" id="SSF56935">
    <property type="entry name" value="Porins"/>
    <property type="match status" value="1"/>
</dbReference>
<comment type="caution">
    <text evidence="2">The sequence shown here is derived from an EMBL/GenBank/DDBJ whole genome shotgun (WGS) entry which is preliminary data.</text>
</comment>
<keyword evidence="3" id="KW-1185">Reference proteome</keyword>